<dbReference type="SUPFAM" id="SSF52540">
    <property type="entry name" value="P-loop containing nucleoside triphosphate hydrolases"/>
    <property type="match status" value="1"/>
</dbReference>
<accession>A0A067T9H6</accession>
<evidence type="ECO:0000256" key="1">
    <source>
        <dbReference type="ARBA" id="ARBA00004123"/>
    </source>
</evidence>
<dbReference type="GO" id="GO:0005524">
    <property type="term" value="F:ATP binding"/>
    <property type="evidence" value="ECO:0007669"/>
    <property type="project" value="InterPro"/>
</dbReference>
<dbReference type="EMBL" id="KL142374">
    <property type="protein sequence ID" value="KDR78987.1"/>
    <property type="molecule type" value="Genomic_DNA"/>
</dbReference>
<dbReference type="InterPro" id="IPR051988">
    <property type="entry name" value="HRR_RAD51_Paralog"/>
</dbReference>
<dbReference type="SMART" id="SM00382">
    <property type="entry name" value="AAA"/>
    <property type="match status" value="1"/>
</dbReference>
<dbReference type="GO" id="GO:0005657">
    <property type="term" value="C:replication fork"/>
    <property type="evidence" value="ECO:0007669"/>
    <property type="project" value="TreeGrafter"/>
</dbReference>
<name>A0A067T9H6_GALM3</name>
<gene>
    <name evidence="4" type="ORF">GALMADRAFT_244701</name>
</gene>
<dbReference type="GO" id="GO:0000400">
    <property type="term" value="F:four-way junction DNA binding"/>
    <property type="evidence" value="ECO:0007669"/>
    <property type="project" value="TreeGrafter"/>
</dbReference>
<dbReference type="InterPro" id="IPR013632">
    <property type="entry name" value="Rad51_C"/>
</dbReference>
<dbReference type="InterPro" id="IPR003593">
    <property type="entry name" value="AAA+_ATPase"/>
</dbReference>
<keyword evidence="5" id="KW-1185">Reference proteome</keyword>
<dbReference type="Proteomes" id="UP000027222">
    <property type="component" value="Unassembled WGS sequence"/>
</dbReference>
<dbReference type="GO" id="GO:0042148">
    <property type="term" value="P:DNA strand invasion"/>
    <property type="evidence" value="ECO:0007669"/>
    <property type="project" value="TreeGrafter"/>
</dbReference>
<dbReference type="Pfam" id="PF08423">
    <property type="entry name" value="Rad51"/>
    <property type="match status" value="1"/>
</dbReference>
<dbReference type="GO" id="GO:0000724">
    <property type="term" value="P:double-strand break repair via homologous recombination"/>
    <property type="evidence" value="ECO:0007669"/>
    <property type="project" value="TreeGrafter"/>
</dbReference>
<dbReference type="PANTHER" id="PTHR46457">
    <property type="entry name" value="DNA REPAIR PROTEIN RAD51 HOMOLOG 4"/>
    <property type="match status" value="1"/>
</dbReference>
<dbReference type="GO" id="GO:0033063">
    <property type="term" value="C:Rad51B-Rad51C-Rad51D-XRCC2 complex"/>
    <property type="evidence" value="ECO:0007669"/>
    <property type="project" value="TreeGrafter"/>
</dbReference>
<sequence length="315" mass="34356">MRLSSLVPSIPANLVAALEASGIRTEGDLLFSASTFDIYRRLPANIVTLQELIDYTAAVAELCSAPGLSGRELYRLEELALTKKFEFLSGNEELDTFLLGLGGKRVIEISGDKGSGKSVLALNLLLHCLRSSPDNTSLWIDTTGDFSSERVMRILGCKQISETVLERMQVSLAFDIETAQALIEDLNQRNDIQLRLIVIDSVTPLLGPLLSAISAQGHAVMTDFMQQLQSFSQRSGATVIVINNTASKGPDTQERKPALGPSFALMTDTTLWLQADQNTIHDGSVLHSIQILKSRSKPIGYSVTFRICNNAIYSP</sequence>
<protein>
    <recommendedName>
        <fullName evidence="3">RecA family profile 1 domain-containing protein</fullName>
    </recommendedName>
</protein>
<dbReference type="PANTHER" id="PTHR46457:SF1">
    <property type="entry name" value="DNA REPAIR PROTEIN RAD51 HOMOLOG 4"/>
    <property type="match status" value="1"/>
</dbReference>
<dbReference type="HOGENOM" id="CLU_048777_0_0_1"/>
<dbReference type="STRING" id="685588.A0A067T9H6"/>
<dbReference type="PROSITE" id="PS50162">
    <property type="entry name" value="RECA_2"/>
    <property type="match status" value="1"/>
</dbReference>
<dbReference type="AlphaFoldDB" id="A0A067T9H6"/>
<keyword evidence="2" id="KW-0539">Nucleus</keyword>
<proteinExistence type="predicted"/>
<feature type="domain" description="RecA family profile 1" evidence="3">
    <location>
        <begin position="83"/>
        <end position="245"/>
    </location>
</feature>
<dbReference type="InterPro" id="IPR020588">
    <property type="entry name" value="RecA_ATP-bd"/>
</dbReference>
<dbReference type="GO" id="GO:0007131">
    <property type="term" value="P:reciprocal meiotic recombination"/>
    <property type="evidence" value="ECO:0007669"/>
    <property type="project" value="TreeGrafter"/>
</dbReference>
<reference evidence="5" key="1">
    <citation type="journal article" date="2014" name="Proc. Natl. Acad. Sci. U.S.A.">
        <title>Extensive sampling of basidiomycete genomes demonstrates inadequacy of the white-rot/brown-rot paradigm for wood decay fungi.</title>
        <authorList>
            <person name="Riley R."/>
            <person name="Salamov A.A."/>
            <person name="Brown D.W."/>
            <person name="Nagy L.G."/>
            <person name="Floudas D."/>
            <person name="Held B.W."/>
            <person name="Levasseur A."/>
            <person name="Lombard V."/>
            <person name="Morin E."/>
            <person name="Otillar R."/>
            <person name="Lindquist E.A."/>
            <person name="Sun H."/>
            <person name="LaButti K.M."/>
            <person name="Schmutz J."/>
            <person name="Jabbour D."/>
            <person name="Luo H."/>
            <person name="Baker S.E."/>
            <person name="Pisabarro A.G."/>
            <person name="Walton J.D."/>
            <person name="Blanchette R.A."/>
            <person name="Henrissat B."/>
            <person name="Martin F."/>
            <person name="Cullen D."/>
            <person name="Hibbett D.S."/>
            <person name="Grigoriev I.V."/>
        </authorList>
    </citation>
    <scope>NUCLEOTIDE SEQUENCE [LARGE SCALE GENOMIC DNA]</scope>
    <source>
        <strain evidence="5">CBS 339.88</strain>
    </source>
</reference>
<comment type="subcellular location">
    <subcellularLocation>
        <location evidence="1">Nucleus</location>
    </subcellularLocation>
</comment>
<dbReference type="InterPro" id="IPR027417">
    <property type="entry name" value="P-loop_NTPase"/>
</dbReference>
<evidence type="ECO:0000256" key="2">
    <source>
        <dbReference type="ARBA" id="ARBA00023242"/>
    </source>
</evidence>
<evidence type="ECO:0000313" key="5">
    <source>
        <dbReference type="Proteomes" id="UP000027222"/>
    </source>
</evidence>
<dbReference type="GO" id="GO:0003697">
    <property type="term" value="F:single-stranded DNA binding"/>
    <property type="evidence" value="ECO:0007669"/>
    <property type="project" value="TreeGrafter"/>
</dbReference>
<evidence type="ECO:0000313" key="4">
    <source>
        <dbReference type="EMBL" id="KDR78987.1"/>
    </source>
</evidence>
<dbReference type="Gene3D" id="3.40.50.300">
    <property type="entry name" value="P-loop containing nucleotide triphosphate hydrolases"/>
    <property type="match status" value="1"/>
</dbReference>
<organism evidence="4 5">
    <name type="scientific">Galerina marginata (strain CBS 339.88)</name>
    <dbReference type="NCBI Taxonomy" id="685588"/>
    <lineage>
        <taxon>Eukaryota</taxon>
        <taxon>Fungi</taxon>
        <taxon>Dikarya</taxon>
        <taxon>Basidiomycota</taxon>
        <taxon>Agaricomycotina</taxon>
        <taxon>Agaricomycetes</taxon>
        <taxon>Agaricomycetidae</taxon>
        <taxon>Agaricales</taxon>
        <taxon>Agaricineae</taxon>
        <taxon>Strophariaceae</taxon>
        <taxon>Galerina</taxon>
    </lineage>
</organism>
<evidence type="ECO:0000259" key="3">
    <source>
        <dbReference type="PROSITE" id="PS50162"/>
    </source>
</evidence>
<dbReference type="GO" id="GO:0005815">
    <property type="term" value="C:microtubule organizing center"/>
    <property type="evidence" value="ECO:0007669"/>
    <property type="project" value="TreeGrafter"/>
</dbReference>
<dbReference type="GO" id="GO:0140664">
    <property type="term" value="F:ATP-dependent DNA damage sensor activity"/>
    <property type="evidence" value="ECO:0007669"/>
    <property type="project" value="InterPro"/>
</dbReference>
<dbReference type="OrthoDB" id="336321at2759"/>
<dbReference type="GO" id="GO:0000723">
    <property type="term" value="P:telomere maintenance"/>
    <property type="evidence" value="ECO:0007669"/>
    <property type="project" value="TreeGrafter"/>
</dbReference>